<dbReference type="PANTHER" id="PTHR23416">
    <property type="entry name" value="SIALIC ACID SYNTHASE-RELATED"/>
    <property type="match status" value="1"/>
</dbReference>
<keyword evidence="4" id="KW-1185">Reference proteome</keyword>
<dbReference type="InterPro" id="IPR011004">
    <property type="entry name" value="Trimer_LpxA-like_sf"/>
</dbReference>
<dbReference type="InterPro" id="IPR001451">
    <property type="entry name" value="Hexapep"/>
</dbReference>
<evidence type="ECO:0000313" key="3">
    <source>
        <dbReference type="EMBL" id="WMW82232.1"/>
    </source>
</evidence>
<reference evidence="3" key="1">
    <citation type="submission" date="2023-09" db="EMBL/GenBank/DDBJ databases">
        <title>Undibacterium sp. 20NA77.5 isolated from freshwater.</title>
        <authorList>
            <person name="Le V."/>
            <person name="Ko S.-R."/>
            <person name="Ahn C.-Y."/>
            <person name="Oh H.-M."/>
        </authorList>
    </citation>
    <scope>NUCLEOTIDE SEQUENCE</scope>
    <source>
        <strain evidence="3">20NA77.5</strain>
    </source>
</reference>
<name>A0ABY9RLZ2_9BURK</name>
<keyword evidence="2 3" id="KW-0808">Transferase</keyword>
<sequence>MIEIHATAKVSSLADIEDSVRGTTIQISAKVVIDSFVKVKPAGGIGDLKIGARSVINSGCVLYTGNGITIGEDVAIAANCTFAPVNHAFKDKHIPINQQGFLPSKGGILIEDDVWIGANCVILDGAILRRGCVIGAGAVVRGEVEAYSINVGNPLKLIGRRE</sequence>
<organism evidence="3 4">
    <name type="scientific">Undibacterium cyanobacteriorum</name>
    <dbReference type="NCBI Taxonomy" id="3073561"/>
    <lineage>
        <taxon>Bacteria</taxon>
        <taxon>Pseudomonadati</taxon>
        <taxon>Pseudomonadota</taxon>
        <taxon>Betaproteobacteria</taxon>
        <taxon>Burkholderiales</taxon>
        <taxon>Oxalobacteraceae</taxon>
        <taxon>Undibacterium</taxon>
    </lineage>
</organism>
<protein>
    <submittedName>
        <fullName evidence="3">Acyltransferase</fullName>
        <ecNumber evidence="3">2.3.1.-</ecNumber>
    </submittedName>
</protein>
<dbReference type="Gene3D" id="2.160.10.10">
    <property type="entry name" value="Hexapeptide repeat proteins"/>
    <property type="match status" value="1"/>
</dbReference>
<dbReference type="Proteomes" id="UP001181355">
    <property type="component" value="Chromosome"/>
</dbReference>
<evidence type="ECO:0000313" key="4">
    <source>
        <dbReference type="Proteomes" id="UP001181355"/>
    </source>
</evidence>
<dbReference type="EC" id="2.3.1.-" evidence="3"/>
<evidence type="ECO:0000256" key="1">
    <source>
        <dbReference type="ARBA" id="ARBA00007274"/>
    </source>
</evidence>
<proteinExistence type="inferred from homology"/>
<keyword evidence="3" id="KW-0012">Acyltransferase</keyword>
<dbReference type="Pfam" id="PF00132">
    <property type="entry name" value="Hexapep"/>
    <property type="match status" value="1"/>
</dbReference>
<gene>
    <name evidence="3" type="ORF">RF679_08100</name>
</gene>
<dbReference type="PANTHER" id="PTHR23416:SF23">
    <property type="entry name" value="ACETYLTRANSFERASE C18B11.09C-RELATED"/>
    <property type="match status" value="1"/>
</dbReference>
<dbReference type="GO" id="GO:0016746">
    <property type="term" value="F:acyltransferase activity"/>
    <property type="evidence" value="ECO:0007669"/>
    <property type="project" value="UniProtKB-KW"/>
</dbReference>
<dbReference type="InterPro" id="IPR051159">
    <property type="entry name" value="Hexapeptide_acetyltransf"/>
</dbReference>
<comment type="similarity">
    <text evidence="1">Belongs to the transferase hexapeptide repeat family.</text>
</comment>
<accession>A0ABY9RLZ2</accession>
<dbReference type="EMBL" id="CP133720">
    <property type="protein sequence ID" value="WMW82232.1"/>
    <property type="molecule type" value="Genomic_DNA"/>
</dbReference>
<dbReference type="CDD" id="cd04647">
    <property type="entry name" value="LbH_MAT_like"/>
    <property type="match status" value="1"/>
</dbReference>
<evidence type="ECO:0000256" key="2">
    <source>
        <dbReference type="ARBA" id="ARBA00022679"/>
    </source>
</evidence>
<dbReference type="SUPFAM" id="SSF51161">
    <property type="entry name" value="Trimeric LpxA-like enzymes"/>
    <property type="match status" value="1"/>
</dbReference>
<dbReference type="RefSeq" id="WP_309483707.1">
    <property type="nucleotide sequence ID" value="NZ_CP133720.1"/>
</dbReference>